<accession>A0AAV4CIR5</accession>
<comment type="caution">
    <text evidence="1">The sequence shown here is derived from an EMBL/GenBank/DDBJ whole genome shotgun (WGS) entry which is preliminary data.</text>
</comment>
<reference evidence="1 2" key="1">
    <citation type="journal article" date="2021" name="Elife">
        <title>Chloroplast acquisition without the gene transfer in kleptoplastic sea slugs, Plakobranchus ocellatus.</title>
        <authorList>
            <person name="Maeda T."/>
            <person name="Takahashi S."/>
            <person name="Yoshida T."/>
            <person name="Shimamura S."/>
            <person name="Takaki Y."/>
            <person name="Nagai Y."/>
            <person name="Toyoda A."/>
            <person name="Suzuki Y."/>
            <person name="Arimoto A."/>
            <person name="Ishii H."/>
            <person name="Satoh N."/>
            <person name="Nishiyama T."/>
            <person name="Hasebe M."/>
            <person name="Maruyama T."/>
            <person name="Minagawa J."/>
            <person name="Obokata J."/>
            <person name="Shigenobu S."/>
        </authorList>
    </citation>
    <scope>NUCLEOTIDE SEQUENCE [LARGE SCALE GENOMIC DNA]</scope>
</reference>
<organism evidence="1 2">
    <name type="scientific">Plakobranchus ocellatus</name>
    <dbReference type="NCBI Taxonomy" id="259542"/>
    <lineage>
        <taxon>Eukaryota</taxon>
        <taxon>Metazoa</taxon>
        <taxon>Spiralia</taxon>
        <taxon>Lophotrochozoa</taxon>
        <taxon>Mollusca</taxon>
        <taxon>Gastropoda</taxon>
        <taxon>Heterobranchia</taxon>
        <taxon>Euthyneura</taxon>
        <taxon>Panpulmonata</taxon>
        <taxon>Sacoglossa</taxon>
        <taxon>Placobranchoidea</taxon>
        <taxon>Plakobranchidae</taxon>
        <taxon>Plakobranchus</taxon>
    </lineage>
</organism>
<sequence length="152" mass="16767">MPGFSRPLASPTFSKISTQVASGKHNTFSSPNRYFVLRLTTTFSLLATLCYGSQCLTLPDQSIAHHTFLTAYFTSLDWITDIPRPLWVSQLRAAHNNSGSFPLANEMIRLLIQSILELVAEFLVVPTRGAVAITGPHAFFAGVLEYVHSRAI</sequence>
<dbReference type="EMBL" id="BLXT01006256">
    <property type="protein sequence ID" value="GFO30719.1"/>
    <property type="molecule type" value="Genomic_DNA"/>
</dbReference>
<protein>
    <submittedName>
        <fullName evidence="1">Uncharacterized protein</fullName>
    </submittedName>
</protein>
<proteinExistence type="predicted"/>
<dbReference type="AlphaFoldDB" id="A0AAV4CIR5"/>
<evidence type="ECO:0000313" key="2">
    <source>
        <dbReference type="Proteomes" id="UP000735302"/>
    </source>
</evidence>
<gene>
    <name evidence="1" type="ORF">PoB_005722400</name>
</gene>
<name>A0AAV4CIR5_9GAST</name>
<dbReference type="Proteomes" id="UP000735302">
    <property type="component" value="Unassembled WGS sequence"/>
</dbReference>
<keyword evidence="2" id="KW-1185">Reference proteome</keyword>
<evidence type="ECO:0000313" key="1">
    <source>
        <dbReference type="EMBL" id="GFO30719.1"/>
    </source>
</evidence>